<dbReference type="PANTHER" id="PTHR35394:SF5">
    <property type="entry name" value="DUF3176 DOMAIN-CONTAINING PROTEIN"/>
    <property type="match status" value="1"/>
</dbReference>
<reference evidence="2" key="2">
    <citation type="submission" date="2023-05" db="EMBL/GenBank/DDBJ databases">
        <authorList>
            <consortium name="Lawrence Berkeley National Laboratory"/>
            <person name="Steindorff A."/>
            <person name="Hensen N."/>
            <person name="Bonometti L."/>
            <person name="Westerberg I."/>
            <person name="Brannstrom I.O."/>
            <person name="Guillou S."/>
            <person name="Cros-Aarteil S."/>
            <person name="Calhoun S."/>
            <person name="Haridas S."/>
            <person name="Kuo A."/>
            <person name="Mondo S."/>
            <person name="Pangilinan J."/>
            <person name="Riley R."/>
            <person name="Labutti K."/>
            <person name="Andreopoulos B."/>
            <person name="Lipzen A."/>
            <person name="Chen C."/>
            <person name="Yanf M."/>
            <person name="Daum C."/>
            <person name="Ng V."/>
            <person name="Clum A."/>
            <person name="Ohm R."/>
            <person name="Martin F."/>
            <person name="Silar P."/>
            <person name="Natvig D."/>
            <person name="Lalanne C."/>
            <person name="Gautier V."/>
            <person name="Ament-Velasquez S.L."/>
            <person name="Kruys A."/>
            <person name="Hutchinson M.I."/>
            <person name="Powell A.J."/>
            <person name="Barry K."/>
            <person name="Miller A.N."/>
            <person name="Grigoriev I.V."/>
            <person name="Debuchy R."/>
            <person name="Gladieux P."/>
            <person name="Thoren M.H."/>
            <person name="Johannesson H."/>
        </authorList>
    </citation>
    <scope>NUCLEOTIDE SEQUENCE</scope>
    <source>
        <strain evidence="2">CBS 757.83</strain>
    </source>
</reference>
<evidence type="ECO:0000256" key="1">
    <source>
        <dbReference type="SAM" id="Phobius"/>
    </source>
</evidence>
<dbReference type="AlphaFoldDB" id="A0AAN6T5V4"/>
<comment type="caution">
    <text evidence="2">The sequence shown here is derived from an EMBL/GenBank/DDBJ whole genome shotgun (WGS) entry which is preliminary data.</text>
</comment>
<organism evidence="2 3">
    <name type="scientific">Parathielavia hyrcaniae</name>
    <dbReference type="NCBI Taxonomy" id="113614"/>
    <lineage>
        <taxon>Eukaryota</taxon>
        <taxon>Fungi</taxon>
        <taxon>Dikarya</taxon>
        <taxon>Ascomycota</taxon>
        <taxon>Pezizomycotina</taxon>
        <taxon>Sordariomycetes</taxon>
        <taxon>Sordariomycetidae</taxon>
        <taxon>Sordariales</taxon>
        <taxon>Chaetomiaceae</taxon>
        <taxon>Parathielavia</taxon>
    </lineage>
</organism>
<proteinExistence type="predicted"/>
<evidence type="ECO:0000313" key="3">
    <source>
        <dbReference type="Proteomes" id="UP001305647"/>
    </source>
</evidence>
<keyword evidence="1" id="KW-0812">Transmembrane</keyword>
<evidence type="ECO:0000313" key="2">
    <source>
        <dbReference type="EMBL" id="KAK4105371.1"/>
    </source>
</evidence>
<dbReference type="Proteomes" id="UP001305647">
    <property type="component" value="Unassembled WGS sequence"/>
</dbReference>
<keyword evidence="1" id="KW-0472">Membrane</keyword>
<reference evidence="2" key="1">
    <citation type="journal article" date="2023" name="Mol. Phylogenet. Evol.">
        <title>Genome-scale phylogeny and comparative genomics of the fungal order Sordariales.</title>
        <authorList>
            <person name="Hensen N."/>
            <person name="Bonometti L."/>
            <person name="Westerberg I."/>
            <person name="Brannstrom I.O."/>
            <person name="Guillou S."/>
            <person name="Cros-Aarteil S."/>
            <person name="Calhoun S."/>
            <person name="Haridas S."/>
            <person name="Kuo A."/>
            <person name="Mondo S."/>
            <person name="Pangilinan J."/>
            <person name="Riley R."/>
            <person name="LaButti K."/>
            <person name="Andreopoulos B."/>
            <person name="Lipzen A."/>
            <person name="Chen C."/>
            <person name="Yan M."/>
            <person name="Daum C."/>
            <person name="Ng V."/>
            <person name="Clum A."/>
            <person name="Steindorff A."/>
            <person name="Ohm R.A."/>
            <person name="Martin F."/>
            <person name="Silar P."/>
            <person name="Natvig D.O."/>
            <person name="Lalanne C."/>
            <person name="Gautier V."/>
            <person name="Ament-Velasquez S.L."/>
            <person name="Kruys A."/>
            <person name="Hutchinson M.I."/>
            <person name="Powell A.J."/>
            <person name="Barry K."/>
            <person name="Miller A.N."/>
            <person name="Grigoriev I.V."/>
            <person name="Debuchy R."/>
            <person name="Gladieux P."/>
            <person name="Hiltunen Thoren M."/>
            <person name="Johannesson H."/>
        </authorList>
    </citation>
    <scope>NUCLEOTIDE SEQUENCE</scope>
    <source>
        <strain evidence="2">CBS 757.83</strain>
    </source>
</reference>
<feature type="transmembrane region" description="Helical" evidence="1">
    <location>
        <begin position="23"/>
        <end position="48"/>
    </location>
</feature>
<keyword evidence="1" id="KW-1133">Transmembrane helix</keyword>
<name>A0AAN6T5V4_9PEZI</name>
<accession>A0AAN6T5V4</accession>
<keyword evidence="3" id="KW-1185">Reference proteome</keyword>
<dbReference type="EMBL" id="MU863625">
    <property type="protein sequence ID" value="KAK4105371.1"/>
    <property type="molecule type" value="Genomic_DNA"/>
</dbReference>
<sequence length="125" mass="13836">MGSASTNGIVFSTETYVHIRWCWLTFLAIQVALVVSFLLCIMVQTAVWDVKIVKGSTMTSLLALTADDKAYLEQQEHVFLDGSRNGGLGDEGAVKLQTITARFRPRDRGWALELGKRDNGQPLGY</sequence>
<protein>
    <submittedName>
        <fullName evidence="2">Uncharacterized protein</fullName>
    </submittedName>
</protein>
<gene>
    <name evidence="2" type="ORF">N658DRAFT_512835</name>
</gene>
<dbReference type="PANTHER" id="PTHR35394">
    <property type="entry name" value="DUF3176 DOMAIN-CONTAINING PROTEIN"/>
    <property type="match status" value="1"/>
</dbReference>